<dbReference type="EMBL" id="VRMN01000001">
    <property type="protein sequence ID" value="KAA8499685.1"/>
    <property type="molecule type" value="Genomic_DNA"/>
</dbReference>
<feature type="region of interest" description="Disordered" evidence="5">
    <location>
        <begin position="1"/>
        <end position="42"/>
    </location>
</feature>
<comment type="subcellular location">
    <subcellularLocation>
        <location evidence="1">Membrane</location>
        <topology evidence="1">Multi-pass membrane protein</topology>
    </subcellularLocation>
</comment>
<dbReference type="InterPro" id="IPR002781">
    <property type="entry name" value="TM_pro_TauE-like"/>
</dbReference>
<gene>
    <name evidence="7" type="ORF">FVE85_7270</name>
</gene>
<evidence type="ECO:0000313" key="8">
    <source>
        <dbReference type="Proteomes" id="UP000324585"/>
    </source>
</evidence>
<accession>A0A5J4Z8N8</accession>
<keyword evidence="4 6" id="KW-0472">Membrane</keyword>
<feature type="transmembrane region" description="Helical" evidence="6">
    <location>
        <begin position="76"/>
        <end position="102"/>
    </location>
</feature>
<comment type="caution">
    <text evidence="7">The sequence shown here is derived from an EMBL/GenBank/DDBJ whole genome shotgun (WGS) entry which is preliminary data.</text>
</comment>
<keyword evidence="8" id="KW-1185">Reference proteome</keyword>
<feature type="compositionally biased region" description="Acidic residues" evidence="5">
    <location>
        <begin position="30"/>
        <end position="40"/>
    </location>
</feature>
<proteinExistence type="predicted"/>
<dbReference type="OMA" id="MQIYLPI"/>
<dbReference type="InterPro" id="IPR051598">
    <property type="entry name" value="TSUP/Inactive_protease-like"/>
</dbReference>
<keyword evidence="2 6" id="KW-0812">Transmembrane</keyword>
<evidence type="ECO:0000313" key="7">
    <source>
        <dbReference type="EMBL" id="KAA8499685.1"/>
    </source>
</evidence>
<evidence type="ECO:0000256" key="3">
    <source>
        <dbReference type="ARBA" id="ARBA00022989"/>
    </source>
</evidence>
<feature type="transmembrane region" description="Helical" evidence="6">
    <location>
        <begin position="274"/>
        <end position="294"/>
    </location>
</feature>
<feature type="transmembrane region" description="Helical" evidence="6">
    <location>
        <begin position="171"/>
        <end position="189"/>
    </location>
</feature>
<organism evidence="7 8">
    <name type="scientific">Porphyridium purpureum</name>
    <name type="common">Red alga</name>
    <name type="synonym">Porphyridium cruentum</name>
    <dbReference type="NCBI Taxonomy" id="35688"/>
    <lineage>
        <taxon>Eukaryota</taxon>
        <taxon>Rhodophyta</taxon>
        <taxon>Bangiophyceae</taxon>
        <taxon>Porphyridiales</taxon>
        <taxon>Porphyridiaceae</taxon>
        <taxon>Porphyridium</taxon>
    </lineage>
</organism>
<evidence type="ECO:0000256" key="1">
    <source>
        <dbReference type="ARBA" id="ARBA00004141"/>
    </source>
</evidence>
<evidence type="ECO:0000256" key="2">
    <source>
        <dbReference type="ARBA" id="ARBA00022692"/>
    </source>
</evidence>
<dbReference type="GO" id="GO:0016020">
    <property type="term" value="C:membrane"/>
    <property type="evidence" value="ECO:0007669"/>
    <property type="project" value="UniProtKB-SubCell"/>
</dbReference>
<evidence type="ECO:0000256" key="5">
    <source>
        <dbReference type="SAM" id="MobiDB-lite"/>
    </source>
</evidence>
<feature type="transmembrane region" description="Helical" evidence="6">
    <location>
        <begin position="301"/>
        <end position="319"/>
    </location>
</feature>
<reference evidence="8" key="1">
    <citation type="journal article" date="2019" name="Nat. Commun.">
        <title>Expansion of phycobilisome linker gene families in mesophilic red algae.</title>
        <authorList>
            <person name="Lee J."/>
            <person name="Kim D."/>
            <person name="Bhattacharya D."/>
            <person name="Yoon H.S."/>
        </authorList>
    </citation>
    <scope>NUCLEOTIDE SEQUENCE [LARGE SCALE GENOMIC DNA]</scope>
    <source>
        <strain evidence="8">CCMP 1328</strain>
    </source>
</reference>
<dbReference type="PANTHER" id="PTHR43701:SF2">
    <property type="entry name" value="MEMBRANE TRANSPORTER PROTEIN YJNA-RELATED"/>
    <property type="match status" value="1"/>
</dbReference>
<evidence type="ECO:0000256" key="6">
    <source>
        <dbReference type="SAM" id="Phobius"/>
    </source>
</evidence>
<feature type="compositionally biased region" description="Basic and acidic residues" evidence="5">
    <location>
        <begin position="11"/>
        <end position="29"/>
    </location>
</feature>
<feature type="transmembrane region" description="Helical" evidence="6">
    <location>
        <begin position="138"/>
        <end position="159"/>
    </location>
</feature>
<sequence length="329" mass="33507">MEELAQSSCADDAHAARIEEDEGLARDGSEADDSDAGDLSDADHADVDMEAQVDATAAADGDTCTSPCVRDGVKGAAIGLVGGWVGALIGLGGGIIITPLLTATAGLIQKEAHGTTLIVVAMNSLTSAIVYMQGGSVAVPQAFLLCLGALSTSYFGALVTSKVDSHRLRQFFGVFLLLVSVLLMVPSSVHHTQSESSQNGGRAWVSHVILLGIGCVTGFFCGLLGIGGGTVMVPSLILSGFGQKIAQGTALTAMILPSVLGGVGHWRLGHVQAGLLPGLLTGGLAGAALGAKLAIYMPDRALKLVCGAVFFCMGCRYLFTGSHQAPEVQ</sequence>
<name>A0A5J4Z8N8_PORPP</name>
<dbReference type="PANTHER" id="PTHR43701">
    <property type="entry name" value="MEMBRANE TRANSPORTER PROTEIN MJ0441-RELATED"/>
    <property type="match status" value="1"/>
</dbReference>
<evidence type="ECO:0000256" key="4">
    <source>
        <dbReference type="ARBA" id="ARBA00023136"/>
    </source>
</evidence>
<dbReference type="Proteomes" id="UP000324585">
    <property type="component" value="Unassembled WGS sequence"/>
</dbReference>
<dbReference type="AlphaFoldDB" id="A0A5J4Z8N8"/>
<dbReference type="OrthoDB" id="5492at2759"/>
<feature type="transmembrane region" description="Helical" evidence="6">
    <location>
        <begin position="209"/>
        <end position="238"/>
    </location>
</feature>
<keyword evidence="3 6" id="KW-1133">Transmembrane helix</keyword>
<protein>
    <submittedName>
        <fullName evidence="7">Putative membrane transporter protein YunE</fullName>
    </submittedName>
</protein>
<dbReference type="Pfam" id="PF01925">
    <property type="entry name" value="TauE"/>
    <property type="match status" value="1"/>
</dbReference>